<feature type="transmembrane region" description="Helical" evidence="1">
    <location>
        <begin position="292"/>
        <end position="311"/>
    </location>
</feature>
<keyword evidence="1" id="KW-0812">Transmembrane</keyword>
<evidence type="ECO:0000256" key="1">
    <source>
        <dbReference type="SAM" id="Phobius"/>
    </source>
</evidence>
<dbReference type="SUPFAM" id="SSF53300">
    <property type="entry name" value="vWA-like"/>
    <property type="match status" value="1"/>
</dbReference>
<evidence type="ECO:0000313" key="4">
    <source>
        <dbReference type="Proteomes" id="UP000198949"/>
    </source>
</evidence>
<dbReference type="AlphaFoldDB" id="A0A1G6WRX2"/>
<dbReference type="InterPro" id="IPR002035">
    <property type="entry name" value="VWF_A"/>
</dbReference>
<evidence type="ECO:0000313" key="3">
    <source>
        <dbReference type="EMBL" id="SDD68618.1"/>
    </source>
</evidence>
<gene>
    <name evidence="3" type="ORF">SAMN05216270_106180</name>
</gene>
<name>A0A1G6WRX2_9ACTN</name>
<dbReference type="RefSeq" id="WP_091034564.1">
    <property type="nucleotide sequence ID" value="NZ_FNAD01000006.1"/>
</dbReference>
<dbReference type="Gene3D" id="3.40.50.410">
    <property type="entry name" value="von Willebrand factor, type A domain"/>
    <property type="match status" value="1"/>
</dbReference>
<dbReference type="Pfam" id="PF13519">
    <property type="entry name" value="VWA_2"/>
    <property type="match status" value="1"/>
</dbReference>
<dbReference type="OrthoDB" id="8882959at2"/>
<dbReference type="PANTHER" id="PTHR37947">
    <property type="entry name" value="BLL2462 PROTEIN"/>
    <property type="match status" value="1"/>
</dbReference>
<reference evidence="4" key="1">
    <citation type="submission" date="2016-10" db="EMBL/GenBank/DDBJ databases">
        <authorList>
            <person name="Varghese N."/>
            <person name="Submissions S."/>
        </authorList>
    </citation>
    <scope>NUCLEOTIDE SEQUENCE [LARGE SCALE GENOMIC DNA]</scope>
    <source>
        <strain evidence="4">CGMCC 4.3516</strain>
    </source>
</reference>
<keyword evidence="1" id="KW-1133">Transmembrane helix</keyword>
<dbReference type="SMART" id="SM00327">
    <property type="entry name" value="VWA"/>
    <property type="match status" value="1"/>
</dbReference>
<proteinExistence type="predicted"/>
<organism evidence="3 4">
    <name type="scientific">Glycomyces harbinensis</name>
    <dbReference type="NCBI Taxonomy" id="58114"/>
    <lineage>
        <taxon>Bacteria</taxon>
        <taxon>Bacillati</taxon>
        <taxon>Actinomycetota</taxon>
        <taxon>Actinomycetes</taxon>
        <taxon>Glycomycetales</taxon>
        <taxon>Glycomycetaceae</taxon>
        <taxon>Glycomyces</taxon>
    </lineage>
</organism>
<keyword evidence="4" id="KW-1185">Reference proteome</keyword>
<evidence type="ECO:0000259" key="2">
    <source>
        <dbReference type="PROSITE" id="PS50234"/>
    </source>
</evidence>
<dbReference type="PROSITE" id="PS50234">
    <property type="entry name" value="VWFA"/>
    <property type="match status" value="1"/>
</dbReference>
<dbReference type="Proteomes" id="UP000198949">
    <property type="component" value="Unassembled WGS sequence"/>
</dbReference>
<keyword evidence="1" id="KW-0472">Membrane</keyword>
<feature type="domain" description="VWFA" evidence="2">
    <location>
        <begin position="88"/>
        <end position="280"/>
    </location>
</feature>
<dbReference type="STRING" id="58114.SAMN05216270_106180"/>
<dbReference type="PANTHER" id="PTHR37947:SF1">
    <property type="entry name" value="BLL2462 PROTEIN"/>
    <property type="match status" value="1"/>
</dbReference>
<protein>
    <submittedName>
        <fullName evidence="3">Ca-activated chloride channel family protein</fullName>
    </submittedName>
</protein>
<dbReference type="InterPro" id="IPR036465">
    <property type="entry name" value="vWFA_dom_sf"/>
</dbReference>
<sequence length="316" mass="33371">MIRLLDPMWLLALVPVAALAAVYIWAQFARKRIAVRFANASLLAKLVPKIPGWRRHLPAGLLVIALALLVGGMTKPAVDVEEPQERATIILAIDVSLSMMATDVEPNRIDAAKAAAADFVAELPEQYNVGLVSFAGFASVVVPPTKNRAEVTSAINGLTLAEATATGDAVFASLQAVQQVMPDATGQLAPARILLLSDGYRTAGRTVEEAGEAAAAAEIPVSTVAFGTDEGVIELDQELVSVPVDREALAGLADVTGGDYYEAFSAEELRAVYEDMGSSLGYRTIAEDVSQWFVGTAMILLFTAAGLSLAWTSRLT</sequence>
<accession>A0A1G6WRX2</accession>
<dbReference type="EMBL" id="FNAD01000006">
    <property type="protein sequence ID" value="SDD68618.1"/>
    <property type="molecule type" value="Genomic_DNA"/>
</dbReference>